<keyword evidence="3" id="KW-0547">Nucleotide-binding</keyword>
<dbReference type="GO" id="GO:0042626">
    <property type="term" value="F:ATPase-coupled transmembrane transporter activity"/>
    <property type="evidence" value="ECO:0007669"/>
    <property type="project" value="TreeGrafter"/>
</dbReference>
<keyword evidence="2" id="KW-0813">Transport</keyword>
<comment type="similarity">
    <text evidence="1">Belongs to the ABC transporter superfamily.</text>
</comment>
<evidence type="ECO:0000256" key="2">
    <source>
        <dbReference type="ARBA" id="ARBA00022448"/>
    </source>
</evidence>
<keyword evidence="7" id="KW-1185">Reference proteome</keyword>
<dbReference type="SUPFAM" id="SSF52540">
    <property type="entry name" value="P-loop containing nucleoside triphosphate hydrolases"/>
    <property type="match status" value="1"/>
</dbReference>
<dbReference type="Pfam" id="PF00005">
    <property type="entry name" value="ABC_tran"/>
    <property type="match status" value="1"/>
</dbReference>
<dbReference type="CDD" id="cd03225">
    <property type="entry name" value="ABC_cobalt_CbiO_domain1"/>
    <property type="match status" value="1"/>
</dbReference>
<keyword evidence="4 6" id="KW-0067">ATP-binding</keyword>
<proteinExistence type="inferred from homology"/>
<dbReference type="EMBL" id="FQUP01000003">
    <property type="protein sequence ID" value="SHF96752.1"/>
    <property type="molecule type" value="Genomic_DNA"/>
</dbReference>
<organism evidence="6 7">
    <name type="scientific">Kaistia soli DSM 19436</name>
    <dbReference type="NCBI Taxonomy" id="1122133"/>
    <lineage>
        <taxon>Bacteria</taxon>
        <taxon>Pseudomonadati</taxon>
        <taxon>Pseudomonadota</taxon>
        <taxon>Alphaproteobacteria</taxon>
        <taxon>Hyphomicrobiales</taxon>
        <taxon>Kaistiaceae</taxon>
        <taxon>Kaistia</taxon>
    </lineage>
</organism>
<dbReference type="STRING" id="1122133.SAMN02745157_3225"/>
<dbReference type="GO" id="GO:0016887">
    <property type="term" value="F:ATP hydrolysis activity"/>
    <property type="evidence" value="ECO:0007669"/>
    <property type="project" value="InterPro"/>
</dbReference>
<evidence type="ECO:0000259" key="5">
    <source>
        <dbReference type="PROSITE" id="PS50893"/>
    </source>
</evidence>
<sequence>MALLEVHDLAFRFPRAEKLVLDGVSFSVERGERVAILSPNAGGKTTLARWLAGLLPDGVLKAERGHVSMDGKDWTEWHIAERSSAIQYVGQVPSQQMTGCAFTVFEEIAFGPCNLALPEAEVRARVDEAMTVCNLRHLVDRDPFTLSGGEQQRLSIAAALAMKPQVLILDEPTSNLDPESRDDLLAQLELLPGELTIVVLEVALRPSLALADRFLLLDEGRIAVDGPAIDVLTHPRCIETLGMTAITEAGRRIQNAGGWAEGRPLPLTLADALQTLQVPDAVR</sequence>
<dbReference type="GO" id="GO:0043190">
    <property type="term" value="C:ATP-binding cassette (ABC) transporter complex"/>
    <property type="evidence" value="ECO:0007669"/>
    <property type="project" value="TreeGrafter"/>
</dbReference>
<protein>
    <submittedName>
        <fullName evidence="6">Energy-coupling factor transport system ATP-binding protein</fullName>
    </submittedName>
</protein>
<dbReference type="AlphaFoldDB" id="A0A1M5G007"/>
<dbReference type="InterPro" id="IPR027417">
    <property type="entry name" value="P-loop_NTPase"/>
</dbReference>
<dbReference type="GO" id="GO:0005524">
    <property type="term" value="F:ATP binding"/>
    <property type="evidence" value="ECO:0007669"/>
    <property type="project" value="UniProtKB-KW"/>
</dbReference>
<dbReference type="RefSeq" id="WP_073054651.1">
    <property type="nucleotide sequence ID" value="NZ_FQUP01000003.1"/>
</dbReference>
<dbReference type="PANTHER" id="PTHR43553">
    <property type="entry name" value="HEAVY METAL TRANSPORTER"/>
    <property type="match status" value="1"/>
</dbReference>
<feature type="domain" description="ABC transporter" evidence="5">
    <location>
        <begin position="4"/>
        <end position="244"/>
    </location>
</feature>
<dbReference type="InterPro" id="IPR017871">
    <property type="entry name" value="ABC_transporter-like_CS"/>
</dbReference>
<dbReference type="PANTHER" id="PTHR43553:SF24">
    <property type="entry name" value="ENERGY-COUPLING FACTOR TRANSPORTER ATP-BINDING PROTEIN ECFA1"/>
    <property type="match status" value="1"/>
</dbReference>
<gene>
    <name evidence="6" type="ORF">SAMN02745157_3225</name>
</gene>
<dbReference type="InterPro" id="IPR003593">
    <property type="entry name" value="AAA+_ATPase"/>
</dbReference>
<name>A0A1M5G007_9HYPH</name>
<dbReference type="PROSITE" id="PS50893">
    <property type="entry name" value="ABC_TRANSPORTER_2"/>
    <property type="match status" value="1"/>
</dbReference>
<dbReference type="SMART" id="SM00382">
    <property type="entry name" value="AAA"/>
    <property type="match status" value="1"/>
</dbReference>
<evidence type="ECO:0000256" key="4">
    <source>
        <dbReference type="ARBA" id="ARBA00022840"/>
    </source>
</evidence>
<dbReference type="Proteomes" id="UP000184485">
    <property type="component" value="Unassembled WGS sequence"/>
</dbReference>
<dbReference type="PROSITE" id="PS00211">
    <property type="entry name" value="ABC_TRANSPORTER_1"/>
    <property type="match status" value="1"/>
</dbReference>
<dbReference type="Gene3D" id="3.40.50.300">
    <property type="entry name" value="P-loop containing nucleotide triphosphate hydrolases"/>
    <property type="match status" value="1"/>
</dbReference>
<dbReference type="InterPro" id="IPR003439">
    <property type="entry name" value="ABC_transporter-like_ATP-bd"/>
</dbReference>
<dbReference type="InterPro" id="IPR050095">
    <property type="entry name" value="ECF_ABC_transporter_ATP-bd"/>
</dbReference>
<reference evidence="6 7" key="1">
    <citation type="submission" date="2016-11" db="EMBL/GenBank/DDBJ databases">
        <authorList>
            <person name="Jaros S."/>
            <person name="Januszkiewicz K."/>
            <person name="Wedrychowicz H."/>
        </authorList>
    </citation>
    <scope>NUCLEOTIDE SEQUENCE [LARGE SCALE GENOMIC DNA]</scope>
    <source>
        <strain evidence="6 7">DSM 19436</strain>
    </source>
</reference>
<evidence type="ECO:0000313" key="7">
    <source>
        <dbReference type="Proteomes" id="UP000184485"/>
    </source>
</evidence>
<evidence type="ECO:0000256" key="3">
    <source>
        <dbReference type="ARBA" id="ARBA00022741"/>
    </source>
</evidence>
<accession>A0A1M5G007</accession>
<evidence type="ECO:0000313" key="6">
    <source>
        <dbReference type="EMBL" id="SHF96752.1"/>
    </source>
</evidence>
<evidence type="ECO:0000256" key="1">
    <source>
        <dbReference type="ARBA" id="ARBA00005417"/>
    </source>
</evidence>
<dbReference type="InterPro" id="IPR015856">
    <property type="entry name" value="ABC_transpr_CbiO/EcfA_su"/>
</dbReference>